<proteinExistence type="predicted"/>
<dbReference type="VEuPathDB" id="FungiDB:MELLADRAFT_105391"/>
<accession>F4RHZ5</accession>
<gene>
    <name evidence="2" type="ORF">MELLADRAFT_105391</name>
</gene>
<feature type="region of interest" description="Disordered" evidence="1">
    <location>
        <begin position="182"/>
        <end position="240"/>
    </location>
</feature>
<dbReference type="Proteomes" id="UP000001072">
    <property type="component" value="Unassembled WGS sequence"/>
</dbReference>
<evidence type="ECO:0000256" key="1">
    <source>
        <dbReference type="SAM" id="MobiDB-lite"/>
    </source>
</evidence>
<dbReference type="GeneID" id="18922591"/>
<evidence type="ECO:0000313" key="2">
    <source>
        <dbReference type="EMBL" id="EGG08046.1"/>
    </source>
</evidence>
<dbReference type="HOGENOM" id="CLU_080766_0_0_1"/>
<protein>
    <submittedName>
        <fullName evidence="2">Uncharacterized protein</fullName>
    </submittedName>
</protein>
<dbReference type="KEGG" id="mlr:MELLADRAFT_105391"/>
<reference evidence="3" key="1">
    <citation type="journal article" date="2011" name="Proc. Natl. Acad. Sci. U.S.A.">
        <title>Obligate biotrophy features unraveled by the genomic analysis of rust fungi.</title>
        <authorList>
            <person name="Duplessis S."/>
            <person name="Cuomo C.A."/>
            <person name="Lin Y.-C."/>
            <person name="Aerts A."/>
            <person name="Tisserant E."/>
            <person name="Veneault-Fourrey C."/>
            <person name="Joly D.L."/>
            <person name="Hacquard S."/>
            <person name="Amselem J."/>
            <person name="Cantarel B.L."/>
            <person name="Chiu R."/>
            <person name="Coutinho P.M."/>
            <person name="Feau N."/>
            <person name="Field M."/>
            <person name="Frey P."/>
            <person name="Gelhaye E."/>
            <person name="Goldberg J."/>
            <person name="Grabherr M.G."/>
            <person name="Kodira C.D."/>
            <person name="Kohler A."/>
            <person name="Kuees U."/>
            <person name="Lindquist E.A."/>
            <person name="Lucas S.M."/>
            <person name="Mago R."/>
            <person name="Mauceli E."/>
            <person name="Morin E."/>
            <person name="Murat C."/>
            <person name="Pangilinan J.L."/>
            <person name="Park R."/>
            <person name="Pearson M."/>
            <person name="Quesneville H."/>
            <person name="Rouhier N."/>
            <person name="Sakthikumar S."/>
            <person name="Salamov A.A."/>
            <person name="Schmutz J."/>
            <person name="Selles B."/>
            <person name="Shapiro H."/>
            <person name="Tanguay P."/>
            <person name="Tuskan G.A."/>
            <person name="Henrissat B."/>
            <person name="Van de Peer Y."/>
            <person name="Rouze P."/>
            <person name="Ellis J.G."/>
            <person name="Dodds P.N."/>
            <person name="Schein J.E."/>
            <person name="Zhong S."/>
            <person name="Hamelin R.C."/>
            <person name="Grigoriev I.V."/>
            <person name="Szabo L.J."/>
            <person name="Martin F."/>
        </authorList>
    </citation>
    <scope>NUCLEOTIDE SEQUENCE [LARGE SCALE GENOMIC DNA]</scope>
    <source>
        <strain evidence="3">98AG31 / pathotype 3-4-7</strain>
    </source>
</reference>
<keyword evidence="3" id="KW-1185">Reference proteome</keyword>
<dbReference type="InParanoid" id="F4RHZ5"/>
<sequence length="300" mass="33676">MTNPTRNVNLYSKADLNALLGNSSGDWTRYLPPPSLERRVPSTKPICMTEDASKFHLNMAFNRDGPERDQNVRFTCGVGPKTLPPTVQGPKLIASDISDDADRSEWRQHWRKWAFPLRTDAPRGLTWGPYYVRPMASLKRSAEDVTLSKEPKRQRIFAILRSPREPLVIKLKINQNPSASIGKDSKIFQDQEPIPHSSGPVKRGRSGSSILADVGQRQPKRHCNTEVAPSPTRVVDGPRRRDMDGREIFTTSYQLANSSGLACDDSRKELVNVMLSPSKETPLIKSRIKLCISSQLKYAS</sequence>
<name>F4RHZ5_MELLP</name>
<dbReference type="AlphaFoldDB" id="F4RHZ5"/>
<dbReference type="EMBL" id="GL883102">
    <property type="protein sequence ID" value="EGG08046.1"/>
    <property type="molecule type" value="Genomic_DNA"/>
</dbReference>
<dbReference type="RefSeq" id="XP_007408811.1">
    <property type="nucleotide sequence ID" value="XM_007408749.1"/>
</dbReference>
<evidence type="ECO:0000313" key="3">
    <source>
        <dbReference type="Proteomes" id="UP000001072"/>
    </source>
</evidence>
<organism evidence="3">
    <name type="scientific">Melampsora larici-populina (strain 98AG31 / pathotype 3-4-7)</name>
    <name type="common">Poplar leaf rust fungus</name>
    <dbReference type="NCBI Taxonomy" id="747676"/>
    <lineage>
        <taxon>Eukaryota</taxon>
        <taxon>Fungi</taxon>
        <taxon>Dikarya</taxon>
        <taxon>Basidiomycota</taxon>
        <taxon>Pucciniomycotina</taxon>
        <taxon>Pucciniomycetes</taxon>
        <taxon>Pucciniales</taxon>
        <taxon>Melampsoraceae</taxon>
        <taxon>Melampsora</taxon>
    </lineage>
</organism>